<organism evidence="1 3">
    <name type="scientific">Flavobacterium hydatis</name>
    <name type="common">Cytophaga aquatilis</name>
    <dbReference type="NCBI Taxonomy" id="991"/>
    <lineage>
        <taxon>Bacteria</taxon>
        <taxon>Pseudomonadati</taxon>
        <taxon>Bacteroidota</taxon>
        <taxon>Flavobacteriia</taxon>
        <taxon>Flavobacteriales</taxon>
        <taxon>Flavobacteriaceae</taxon>
        <taxon>Flavobacterium</taxon>
    </lineage>
</organism>
<evidence type="ECO:0000313" key="3">
    <source>
        <dbReference type="Proteomes" id="UP000028712"/>
    </source>
</evidence>
<evidence type="ECO:0000313" key="4">
    <source>
        <dbReference type="Proteomes" id="UP000198424"/>
    </source>
</evidence>
<dbReference type="Proteomes" id="UP000198424">
    <property type="component" value="Unassembled WGS sequence"/>
</dbReference>
<dbReference type="OrthoDB" id="623250at2"/>
<dbReference type="EMBL" id="JPRM01000006">
    <property type="protein sequence ID" value="KFF18203.1"/>
    <property type="molecule type" value="Genomic_DNA"/>
</dbReference>
<evidence type="ECO:0000313" key="2">
    <source>
        <dbReference type="EMBL" id="OXA97050.1"/>
    </source>
</evidence>
<sequence>MKNWIVIITFFYFGTLQAQKKLDILTTPTSPAASVLGMQPSAILQPKSYRALETALFSNFNDENGNSIIPNDFGLEFMPYWANDHGISLEEYLYPKANLDQLLRNSSFSLASTQNFMLQDSTNTRSLAFGYRTSIYFGNKRDKEIIQKHIKTLSDNQRIGSKILAELSELADKFKFKTKREYLTAIRDKLTNRIYEVLDKKSMKEAEEITKNIYDATDSLPFNENDLDSFFIAFSELIENKSMGSYDEFKSYILSRQGLSIDLAYALSLNFPTNDFKNSNIPRQSFWITPSYKFSDKISFLKATGVLRYEWYNKKYFENYFPDTNVYKNNFDYGLALSGQFKKFSLEFEATGRQSSSLLITSTDAAGNILYTKENTSDFQYIGTFSYRLTEQIALTYQIGSSFIPVFNHNGTLISLLSLNFGFGGPNVTDLTSK</sequence>
<dbReference type="RefSeq" id="WP_035619430.1">
    <property type="nucleotide sequence ID" value="NZ_JBEWQG010000011.1"/>
</dbReference>
<accession>A0A086AND9</accession>
<name>A0A086AND9_FLAHY</name>
<dbReference type="eggNOG" id="COG3203">
    <property type="taxonomic scope" value="Bacteria"/>
</dbReference>
<protein>
    <submittedName>
        <fullName evidence="1">Uncharacterized protein</fullName>
    </submittedName>
</protein>
<evidence type="ECO:0000313" key="1">
    <source>
        <dbReference type="EMBL" id="KFF18203.1"/>
    </source>
</evidence>
<reference evidence="2 4" key="2">
    <citation type="submission" date="2016-11" db="EMBL/GenBank/DDBJ databases">
        <title>Whole genomes of Flavobacteriaceae.</title>
        <authorList>
            <person name="Stine C."/>
            <person name="Li C."/>
            <person name="Tadesse D."/>
        </authorList>
    </citation>
    <scope>NUCLEOTIDE SEQUENCE [LARGE SCALE GENOMIC DNA]</scope>
    <source>
        <strain evidence="2 4">ATCC 29551</strain>
    </source>
</reference>
<dbReference type="AlphaFoldDB" id="A0A086AND9"/>
<gene>
    <name evidence="2" type="ORF">B0A62_07335</name>
    <name evidence="1" type="ORF">IW20_04680</name>
</gene>
<comment type="caution">
    <text evidence="1">The sequence shown here is derived from an EMBL/GenBank/DDBJ whole genome shotgun (WGS) entry which is preliminary data.</text>
</comment>
<dbReference type="Proteomes" id="UP000028712">
    <property type="component" value="Unassembled WGS sequence"/>
</dbReference>
<keyword evidence="4" id="KW-1185">Reference proteome</keyword>
<dbReference type="STRING" id="991.IW20_04680"/>
<proteinExistence type="predicted"/>
<dbReference type="EMBL" id="MUGY01000004">
    <property type="protein sequence ID" value="OXA97050.1"/>
    <property type="molecule type" value="Genomic_DNA"/>
</dbReference>
<reference evidence="1 3" key="1">
    <citation type="submission" date="2014-07" db="EMBL/GenBank/DDBJ databases">
        <title>Genome of Flavobacterium hydatis DSM 2063.</title>
        <authorList>
            <person name="Pipes S.E."/>
            <person name="Stropko S.J."/>
            <person name="Newman J.D."/>
        </authorList>
    </citation>
    <scope>NUCLEOTIDE SEQUENCE [LARGE SCALE GENOMIC DNA]</scope>
    <source>
        <strain evidence="1 3">DSM 2063</strain>
    </source>
</reference>